<gene>
    <name evidence="1" type="ORF">TRIATDRAFT_298411</name>
</gene>
<proteinExistence type="predicted"/>
<evidence type="ECO:0000313" key="2">
    <source>
        <dbReference type="Proteomes" id="UP000005426"/>
    </source>
</evidence>
<comment type="caution">
    <text evidence="1">The sequence shown here is derived from an EMBL/GenBank/DDBJ whole genome shotgun (WGS) entry which is preliminary data.</text>
</comment>
<organism evidence="1 2">
    <name type="scientific">Hypocrea atroviridis (strain ATCC 20476 / IMI 206040)</name>
    <name type="common">Trichoderma atroviride</name>
    <dbReference type="NCBI Taxonomy" id="452589"/>
    <lineage>
        <taxon>Eukaryota</taxon>
        <taxon>Fungi</taxon>
        <taxon>Dikarya</taxon>
        <taxon>Ascomycota</taxon>
        <taxon>Pezizomycotina</taxon>
        <taxon>Sordariomycetes</taxon>
        <taxon>Hypocreomycetidae</taxon>
        <taxon>Hypocreales</taxon>
        <taxon>Hypocreaceae</taxon>
        <taxon>Trichoderma</taxon>
    </lineage>
</organism>
<keyword evidence="2" id="KW-1185">Reference proteome</keyword>
<protein>
    <submittedName>
        <fullName evidence="1">Uncharacterized protein</fullName>
    </submittedName>
</protein>
<reference evidence="1 2" key="1">
    <citation type="journal article" date="2011" name="Genome Biol.">
        <title>Comparative genome sequence analysis underscores mycoparasitism as the ancestral life style of Trichoderma.</title>
        <authorList>
            <person name="Kubicek C.P."/>
            <person name="Herrera-Estrella A."/>
            <person name="Seidl-Seiboth V."/>
            <person name="Martinez D.A."/>
            <person name="Druzhinina I.S."/>
            <person name="Thon M."/>
            <person name="Zeilinger S."/>
            <person name="Casas-Flores S."/>
            <person name="Horwitz B.A."/>
            <person name="Mukherjee P.K."/>
            <person name="Mukherjee M."/>
            <person name="Kredics L."/>
            <person name="Alcaraz L.D."/>
            <person name="Aerts A."/>
            <person name="Antal Z."/>
            <person name="Atanasova L."/>
            <person name="Cervantes-Badillo M.G."/>
            <person name="Challacombe J."/>
            <person name="Chertkov O."/>
            <person name="McCluskey K."/>
            <person name="Coulpier F."/>
            <person name="Deshpande N."/>
            <person name="von Doehren H."/>
            <person name="Ebbole D.J."/>
            <person name="Esquivel-Naranjo E.U."/>
            <person name="Fekete E."/>
            <person name="Flipphi M."/>
            <person name="Glaser F."/>
            <person name="Gomez-Rodriguez E.Y."/>
            <person name="Gruber S."/>
            <person name="Han C."/>
            <person name="Henrissat B."/>
            <person name="Hermosa R."/>
            <person name="Hernandez-Onate M."/>
            <person name="Karaffa L."/>
            <person name="Kosti I."/>
            <person name="Le Crom S."/>
            <person name="Lindquist E."/>
            <person name="Lucas S."/>
            <person name="Luebeck M."/>
            <person name="Luebeck P.S."/>
            <person name="Margeot A."/>
            <person name="Metz B."/>
            <person name="Misra M."/>
            <person name="Nevalainen H."/>
            <person name="Omann M."/>
            <person name="Packer N."/>
            <person name="Perrone G."/>
            <person name="Uresti-Rivera E.E."/>
            <person name="Salamov A."/>
            <person name="Schmoll M."/>
            <person name="Seiboth B."/>
            <person name="Shapiro H."/>
            <person name="Sukno S."/>
            <person name="Tamayo-Ramos J.A."/>
            <person name="Tisch D."/>
            <person name="Wiest A."/>
            <person name="Wilkinson H.H."/>
            <person name="Zhang M."/>
            <person name="Coutinho P.M."/>
            <person name="Kenerley C.M."/>
            <person name="Monte E."/>
            <person name="Baker S.E."/>
            <person name="Grigoriev I.V."/>
        </authorList>
    </citation>
    <scope>NUCLEOTIDE SEQUENCE [LARGE SCALE GENOMIC DNA]</scope>
    <source>
        <strain evidence="2">ATCC 20476 / IMI 206040</strain>
    </source>
</reference>
<dbReference type="HOGENOM" id="CLU_2512920_0_0_1"/>
<sequence length="85" mass="9554">MRIDVIDKEMGCRQQRNAANEIFALVPLPFPTQASPSSLAHSLTHSLSLTRSLSRVRKQIMAYPGRRLSKHTQSPGFVYTPIFSL</sequence>
<accession>G9NMX4</accession>
<evidence type="ECO:0000313" key="1">
    <source>
        <dbReference type="EMBL" id="EHK48254.1"/>
    </source>
</evidence>
<dbReference type="Proteomes" id="UP000005426">
    <property type="component" value="Unassembled WGS sequence"/>
</dbReference>
<dbReference type="AlphaFoldDB" id="G9NMX4"/>
<dbReference type="EMBL" id="ABDG02000019">
    <property type="protein sequence ID" value="EHK48254.1"/>
    <property type="molecule type" value="Genomic_DNA"/>
</dbReference>
<name>G9NMX4_HYPAI</name>